<dbReference type="Pfam" id="PF06964">
    <property type="entry name" value="Alpha-L-AF_C"/>
    <property type="match status" value="1"/>
</dbReference>
<dbReference type="SUPFAM" id="SSF49785">
    <property type="entry name" value="Galactose-binding domain-like"/>
    <property type="match status" value="1"/>
</dbReference>
<comment type="catalytic activity">
    <reaction evidence="1">
        <text>Hydrolysis of terminal non-reducing alpha-L-arabinofuranoside residues in alpha-L-arabinosides.</text>
        <dbReference type="EC" id="3.2.1.55"/>
    </reaction>
</comment>
<dbReference type="InterPro" id="IPR013320">
    <property type="entry name" value="ConA-like_dom_sf"/>
</dbReference>
<dbReference type="InterPro" id="IPR055235">
    <property type="entry name" value="ASD1_cat"/>
</dbReference>
<evidence type="ECO:0000259" key="8">
    <source>
        <dbReference type="SMART" id="SM00813"/>
    </source>
</evidence>
<dbReference type="Gene3D" id="2.60.120.200">
    <property type="match status" value="1"/>
</dbReference>
<gene>
    <name evidence="9" type="ORF">GRQ65_17855</name>
</gene>
<keyword evidence="4 7" id="KW-0732">Signal</keyword>
<dbReference type="InterPro" id="IPR041542">
    <property type="entry name" value="GH43_C2"/>
</dbReference>
<evidence type="ECO:0000256" key="4">
    <source>
        <dbReference type="ARBA" id="ARBA00022729"/>
    </source>
</evidence>
<dbReference type="Gene3D" id="2.60.40.10">
    <property type="entry name" value="Immunoglobulins"/>
    <property type="match status" value="1"/>
</dbReference>
<dbReference type="Gene3D" id="3.20.20.80">
    <property type="entry name" value="Glycosidases"/>
    <property type="match status" value="1"/>
</dbReference>
<feature type="signal peptide" evidence="7">
    <location>
        <begin position="1"/>
        <end position="29"/>
    </location>
</feature>
<dbReference type="Pfam" id="PF17851">
    <property type="entry name" value="GH43_C2"/>
    <property type="match status" value="1"/>
</dbReference>
<feature type="region of interest" description="Disordered" evidence="6">
    <location>
        <begin position="1067"/>
        <end position="1104"/>
    </location>
</feature>
<dbReference type="InterPro" id="IPR051563">
    <property type="entry name" value="Glycosyl_Hydrolase_51"/>
</dbReference>
<feature type="chain" id="PRO_5039211970" description="non-reducing end alpha-L-arabinofuranosidase" evidence="7">
    <location>
        <begin position="30"/>
        <end position="1214"/>
    </location>
</feature>
<dbReference type="InterPro" id="IPR013783">
    <property type="entry name" value="Ig-like_fold"/>
</dbReference>
<dbReference type="GO" id="GO:0046556">
    <property type="term" value="F:alpha-L-arabinofuranosidase activity"/>
    <property type="evidence" value="ECO:0007669"/>
    <property type="project" value="UniProtKB-EC"/>
</dbReference>
<evidence type="ECO:0000313" key="10">
    <source>
        <dbReference type="Proteomes" id="UP000473325"/>
    </source>
</evidence>
<dbReference type="Pfam" id="PF02018">
    <property type="entry name" value="CBM_4_9"/>
    <property type="match status" value="1"/>
</dbReference>
<feature type="compositionally biased region" description="Low complexity" evidence="6">
    <location>
        <begin position="1082"/>
        <end position="1104"/>
    </location>
</feature>
<evidence type="ECO:0000256" key="5">
    <source>
        <dbReference type="ARBA" id="ARBA00022801"/>
    </source>
</evidence>
<accession>A0A6L7F386</accession>
<dbReference type="EMBL" id="WUEK01000012">
    <property type="protein sequence ID" value="MXG91414.1"/>
    <property type="molecule type" value="Genomic_DNA"/>
</dbReference>
<comment type="caution">
    <text evidence="9">The sequence shown here is derived from an EMBL/GenBank/DDBJ whole genome shotgun (WGS) entry which is preliminary data.</text>
</comment>
<proteinExistence type="inferred from homology"/>
<dbReference type="InterPro" id="IPR017853">
    <property type="entry name" value="GH"/>
</dbReference>
<evidence type="ECO:0000313" key="9">
    <source>
        <dbReference type="EMBL" id="MXG91414.1"/>
    </source>
</evidence>
<dbReference type="InterPro" id="IPR010720">
    <property type="entry name" value="Alpha-L-AF_C"/>
</dbReference>
<dbReference type="SUPFAM" id="SSF49899">
    <property type="entry name" value="Concanavalin A-like lectins/glucanases"/>
    <property type="match status" value="2"/>
</dbReference>
<dbReference type="AlphaFoldDB" id="A0A6L7F386"/>
<dbReference type="Proteomes" id="UP000473325">
    <property type="component" value="Unassembled WGS sequence"/>
</dbReference>
<dbReference type="GO" id="GO:0046373">
    <property type="term" value="P:L-arabinose metabolic process"/>
    <property type="evidence" value="ECO:0007669"/>
    <property type="project" value="InterPro"/>
</dbReference>
<dbReference type="PANTHER" id="PTHR31776">
    <property type="entry name" value="ALPHA-L-ARABINOFURANOSIDASE 1"/>
    <property type="match status" value="1"/>
</dbReference>
<dbReference type="SUPFAM" id="SSF51445">
    <property type="entry name" value="(Trans)glycosidases"/>
    <property type="match status" value="1"/>
</dbReference>
<dbReference type="Gene3D" id="2.60.120.560">
    <property type="entry name" value="Exo-inulinase, domain 1"/>
    <property type="match status" value="1"/>
</dbReference>
<dbReference type="RefSeq" id="WP_160879341.1">
    <property type="nucleotide sequence ID" value="NZ_WUEK01000012.1"/>
</dbReference>
<evidence type="ECO:0000256" key="1">
    <source>
        <dbReference type="ARBA" id="ARBA00001462"/>
    </source>
</evidence>
<reference evidence="9 10" key="1">
    <citation type="submission" date="2019-12" db="EMBL/GenBank/DDBJ databases">
        <authorList>
            <person name="Kun Z."/>
        </authorList>
    </citation>
    <scope>NUCLEOTIDE SEQUENCE [LARGE SCALE GENOMIC DNA]</scope>
    <source>
        <strain evidence="9 10">YIM 123512</strain>
    </source>
</reference>
<protein>
    <recommendedName>
        <fullName evidence="3">non-reducing end alpha-L-arabinofuranosidase</fullName>
        <ecNumber evidence="3">3.2.1.55</ecNumber>
    </recommendedName>
</protein>
<dbReference type="InterPro" id="IPR003305">
    <property type="entry name" value="CenC_carb-bd"/>
</dbReference>
<dbReference type="Gene3D" id="2.60.120.260">
    <property type="entry name" value="Galactose-binding domain-like"/>
    <property type="match status" value="1"/>
</dbReference>
<dbReference type="SMART" id="SM00813">
    <property type="entry name" value="Alpha-L-AF_C"/>
    <property type="match status" value="1"/>
</dbReference>
<sequence length="1214" mass="128032">MTHSPRSPRARTAALAAAALLTSGLSTLAVTGVVGTTAAPAAAAAAATVTVTDTFDGTSLDPRWQVVGSDPATLSVQGGALRITGQRGDTYQGANDAKNLVMLDVPAGDFTATVELDAAVASTYQGAGLIAWQDWDNYVRTGLTFVGNLSPSGIAVETDVETAARFQAVGFADRPGSRTETLRLQRVGSTLTSSYLVGSTWTTAATTQVGFDTTQVGMYAFGSTSGAPLAAAFDEITVEHAPEPPAGTATLAIDGDGKGVDIADDMFGIFYEDINYAADGGLYAELVRNRSFEFSTADNGSFTGKTAWEQVGGGASAVVDDATRLNAMNRNHLRLTAAAAGDGVRNTGYNAGVAIKAGASYDGSLWARSATAQTLSVGVQSTAGAAVTDVAELSLPGTDTWTKLPFTLTGATTTDAGRLVVTAGAPSVVGLDMVSLMPSDRWVGPVNGKTVLRKDLAEKIAAMDPGFVRFPGGCVTNVGTFRSYEESGYTDRKRTYQWKETLGPVESRPTNYNFWGYNQSYGIGYLEYFEFAEDLGAQPLPVLSIGANGCGGSRADEMQKDSPLFQRWVQDTVDLIEFANGDASTTWGARRIALGHPEPFGLTYLGLGNEENNDTFEKNFPAFRDAVEAKAPGIQIISNSGPDSSGARFDTLWKFNREQQVDLVDEHYYRDPAWFYANNRRYDAYPRTGPKVFLGEYASRGNNLANALSEASYMTALQRNADVVRLASYAPLLANEDHVQWNPDAIWFDNDQSWARPPWHVQTMFGQDPGTSTVPSTLTASGNPVSPVKGGVFLSTWNTAASYDNVRVTDNATGATLFSDSFDDASGTASKWRPQAGSWAVSGGAWTQSSTTQTDARSIVDGAYTKGWTDYTLELDAKKTAGQEGFLIGFGAQATDDYYWYNLGGFANSRSLLERATAAGKSEVAAPAVAGGTQSVETGRTYQVKIVVSGPQVVVYLDGVEQLRYDSSALSQTMYEVVTRDADAGTITAKVVNNSARPVATRVVTSDVSLAPTARVTTLAGAPGATNTKADPDRIAPVETTVDGVDNDFTYTFAPYSVTFVTMTQTGLLPGQPTTPTPSQPTAPATPATPTQPTTGQAPAAAPTSVVVAAPRKAKVGTRPTVSVTLAPAPSGSAVATVTVVRTVVRWVDGKKRKKEKTVLVRQVPVVGGVATLRLPKLKAGTHTVTASYAGPSGQLTDVTKVKVRPSKQKGGRS</sequence>
<comment type="similarity">
    <text evidence="2">Belongs to the glycosyl hydrolase 51 family.</text>
</comment>
<evidence type="ECO:0000256" key="3">
    <source>
        <dbReference type="ARBA" id="ARBA00012670"/>
    </source>
</evidence>
<keyword evidence="5" id="KW-0378">Hydrolase</keyword>
<organism evidence="9 10">
    <name type="scientific">Nocardioides flavescens</name>
    <dbReference type="NCBI Taxonomy" id="2691959"/>
    <lineage>
        <taxon>Bacteria</taxon>
        <taxon>Bacillati</taxon>
        <taxon>Actinomycetota</taxon>
        <taxon>Actinomycetes</taxon>
        <taxon>Propionibacteriales</taxon>
        <taxon>Nocardioidaceae</taxon>
        <taxon>Nocardioides</taxon>
    </lineage>
</organism>
<evidence type="ECO:0000256" key="6">
    <source>
        <dbReference type="SAM" id="MobiDB-lite"/>
    </source>
</evidence>
<feature type="domain" description="Alpha-L-arabinofuranosidase C-terminal" evidence="8">
    <location>
        <begin position="695"/>
        <end position="1057"/>
    </location>
</feature>
<keyword evidence="10" id="KW-1185">Reference proteome</keyword>
<evidence type="ECO:0000256" key="7">
    <source>
        <dbReference type="SAM" id="SignalP"/>
    </source>
</evidence>
<dbReference type="EC" id="3.2.1.55" evidence="3"/>
<name>A0A6L7F386_9ACTN</name>
<dbReference type="Pfam" id="PF22848">
    <property type="entry name" value="ASD1_dom"/>
    <property type="match status" value="1"/>
</dbReference>
<dbReference type="InterPro" id="IPR008979">
    <property type="entry name" value="Galactose-bd-like_sf"/>
</dbReference>
<evidence type="ECO:0000256" key="2">
    <source>
        <dbReference type="ARBA" id="ARBA00007186"/>
    </source>
</evidence>
<dbReference type="PANTHER" id="PTHR31776:SF26">
    <property type="entry name" value="SECRETED ARABINOSIDASE"/>
    <property type="match status" value="1"/>
</dbReference>